<evidence type="ECO:0000313" key="1">
    <source>
        <dbReference type="EMBL" id="SFJ69497.1"/>
    </source>
</evidence>
<dbReference type="RefSeq" id="WP_092057201.1">
    <property type="nucleotide sequence ID" value="NZ_FOQD01000030.1"/>
</dbReference>
<accession>A0A1I3TIZ2</accession>
<dbReference type="EMBL" id="FOQD01000030">
    <property type="protein sequence ID" value="SFJ69497.1"/>
    <property type="molecule type" value="Genomic_DNA"/>
</dbReference>
<keyword evidence="2" id="KW-1185">Reference proteome</keyword>
<evidence type="ECO:0000313" key="2">
    <source>
        <dbReference type="Proteomes" id="UP000199518"/>
    </source>
</evidence>
<gene>
    <name evidence="1" type="ORF">SAMN05421753_1303</name>
</gene>
<proteinExistence type="predicted"/>
<dbReference type="AlphaFoldDB" id="A0A1I3TIZ2"/>
<protein>
    <submittedName>
        <fullName evidence="1">Uncharacterized protein</fullName>
    </submittedName>
</protein>
<dbReference type="STRING" id="1576369.SAMN05421753_1303"/>
<reference evidence="2" key="1">
    <citation type="submission" date="2016-10" db="EMBL/GenBank/DDBJ databases">
        <authorList>
            <person name="Varghese N."/>
            <person name="Submissions S."/>
        </authorList>
    </citation>
    <scope>NUCLEOTIDE SEQUENCE [LARGE SCALE GENOMIC DNA]</scope>
    <source>
        <strain evidence="2">DSM 26348</strain>
    </source>
</reference>
<sequence>MTIVDRAVDFSYMFEAEVLVELMMRNWSHPRMGNRNYRNELLERVKEALDQAQTGMQLLEELPAVETNFLAAVWYVEWMALSSAPWEIPKEEIEGRTAWVETVRRVLPSCFMRQDDLA</sequence>
<dbReference type="Proteomes" id="UP000199518">
    <property type="component" value="Unassembled WGS sequence"/>
</dbReference>
<organism evidence="1 2">
    <name type="scientific">Planctomicrobium piriforme</name>
    <dbReference type="NCBI Taxonomy" id="1576369"/>
    <lineage>
        <taxon>Bacteria</taxon>
        <taxon>Pseudomonadati</taxon>
        <taxon>Planctomycetota</taxon>
        <taxon>Planctomycetia</taxon>
        <taxon>Planctomycetales</taxon>
        <taxon>Planctomycetaceae</taxon>
        <taxon>Planctomicrobium</taxon>
    </lineage>
</organism>
<dbReference type="OrthoDB" id="9961730at2"/>
<name>A0A1I3TIZ2_9PLAN</name>